<evidence type="ECO:0000313" key="2">
    <source>
        <dbReference type="Proteomes" id="UP000317977"/>
    </source>
</evidence>
<keyword evidence="2" id="KW-1185">Reference proteome</keyword>
<reference evidence="1 2" key="1">
    <citation type="submission" date="2019-02" db="EMBL/GenBank/DDBJ databases">
        <title>Deep-cultivation of Planctomycetes and their phenomic and genomic characterization uncovers novel biology.</title>
        <authorList>
            <person name="Wiegand S."/>
            <person name="Jogler M."/>
            <person name="Boedeker C."/>
            <person name="Pinto D."/>
            <person name="Vollmers J."/>
            <person name="Rivas-Marin E."/>
            <person name="Kohn T."/>
            <person name="Peeters S.H."/>
            <person name="Heuer A."/>
            <person name="Rast P."/>
            <person name="Oberbeckmann S."/>
            <person name="Bunk B."/>
            <person name="Jeske O."/>
            <person name="Meyerdierks A."/>
            <person name="Storesund J.E."/>
            <person name="Kallscheuer N."/>
            <person name="Luecker S."/>
            <person name="Lage O.M."/>
            <person name="Pohl T."/>
            <person name="Merkel B.J."/>
            <person name="Hornburger P."/>
            <person name="Mueller R.-W."/>
            <person name="Bruemmer F."/>
            <person name="Labrenz M."/>
            <person name="Spormann A.M."/>
            <person name="Op Den Camp H."/>
            <person name="Overmann J."/>
            <person name="Amann R."/>
            <person name="Jetten M.S.M."/>
            <person name="Mascher T."/>
            <person name="Medema M.H."/>
            <person name="Devos D.P."/>
            <person name="Kaster A.-K."/>
            <person name="Ovreas L."/>
            <person name="Rohde M."/>
            <person name="Galperin M.Y."/>
            <person name="Jogler C."/>
        </authorList>
    </citation>
    <scope>NUCLEOTIDE SEQUENCE [LARGE SCALE GENOMIC DNA]</scope>
    <source>
        <strain evidence="1 2">Poly59</strain>
    </source>
</reference>
<dbReference type="Proteomes" id="UP000317977">
    <property type="component" value="Unassembled WGS sequence"/>
</dbReference>
<dbReference type="RefSeq" id="WP_146534830.1">
    <property type="nucleotide sequence ID" value="NZ_SJPX01000003.1"/>
</dbReference>
<dbReference type="EMBL" id="SJPX01000003">
    <property type="protein sequence ID" value="TWU51483.1"/>
    <property type="molecule type" value="Genomic_DNA"/>
</dbReference>
<dbReference type="AlphaFoldDB" id="A0A5C6ENZ2"/>
<evidence type="ECO:0000313" key="1">
    <source>
        <dbReference type="EMBL" id="TWU51483.1"/>
    </source>
</evidence>
<name>A0A5C6ENZ2_9BACT</name>
<sequence length="106" mass="12024">MSTKDAGKSGSVASHCYAAAGELFGHLRESLGFGELVMFTRTWGQSAPPRVMAYQWTFNAKGERYRCEESVPFVELEHLRSVEAFAKHLSDKWKNQHRRQTEESSA</sequence>
<organism evidence="1 2">
    <name type="scientific">Rubripirellula reticaptiva</name>
    <dbReference type="NCBI Taxonomy" id="2528013"/>
    <lineage>
        <taxon>Bacteria</taxon>
        <taxon>Pseudomonadati</taxon>
        <taxon>Planctomycetota</taxon>
        <taxon>Planctomycetia</taxon>
        <taxon>Pirellulales</taxon>
        <taxon>Pirellulaceae</taxon>
        <taxon>Rubripirellula</taxon>
    </lineage>
</organism>
<gene>
    <name evidence="1" type="ORF">Poly59_30750</name>
</gene>
<comment type="caution">
    <text evidence="1">The sequence shown here is derived from an EMBL/GenBank/DDBJ whole genome shotgun (WGS) entry which is preliminary data.</text>
</comment>
<proteinExistence type="predicted"/>
<protein>
    <submittedName>
        <fullName evidence="1">Uncharacterized protein</fullName>
    </submittedName>
</protein>
<accession>A0A5C6ENZ2</accession>